<evidence type="ECO:0000313" key="1">
    <source>
        <dbReference type="EMBL" id="ATY61062.1"/>
    </source>
</evidence>
<dbReference type="EMBL" id="CP023323">
    <property type="protein sequence ID" value="ATY61062.1"/>
    <property type="molecule type" value="Genomic_DNA"/>
</dbReference>
<protein>
    <submittedName>
        <fullName evidence="1">Uncharacterized protein</fullName>
    </submittedName>
</protein>
<dbReference type="VEuPathDB" id="FungiDB:A9K55_005602"/>
<dbReference type="Proteomes" id="UP000323067">
    <property type="component" value="Chromosome vi"/>
</dbReference>
<name>A0A2H4SD70_CORMI</name>
<organism evidence="1 2">
    <name type="scientific">Cordyceps militaris</name>
    <name type="common">Caterpillar fungus</name>
    <name type="synonym">Clavaria militaris</name>
    <dbReference type="NCBI Taxonomy" id="73501"/>
    <lineage>
        <taxon>Eukaryota</taxon>
        <taxon>Fungi</taxon>
        <taxon>Dikarya</taxon>
        <taxon>Ascomycota</taxon>
        <taxon>Pezizomycotina</taxon>
        <taxon>Sordariomycetes</taxon>
        <taxon>Hypocreomycetidae</taxon>
        <taxon>Hypocreales</taxon>
        <taxon>Cordycipitaceae</taxon>
        <taxon>Cordyceps</taxon>
    </lineage>
</organism>
<proteinExistence type="predicted"/>
<sequence length="113" mass="12285">MVPLRGNLGRASGRWAGLGVQVIGNTEYTRLRAELAKPYRGNGNDEGGQAKARPLGCGLALPRLARKSFGPEDDSRAGQIQGECLGDKCRPRPGKILSPYLPTQLFLRLAWRV</sequence>
<accession>A0A2H4SD70</accession>
<evidence type="ECO:0000313" key="2">
    <source>
        <dbReference type="Proteomes" id="UP000323067"/>
    </source>
</evidence>
<dbReference type="VEuPathDB" id="FungiDB:CCM_03380"/>
<gene>
    <name evidence="1" type="ORF">A9K55_005602</name>
</gene>
<reference evidence="1 2" key="1">
    <citation type="journal article" date="2017" name="BMC Genomics">
        <title>Chromosome level assembly and secondary metabolite potential of the parasitic fungus Cordyceps militaris.</title>
        <authorList>
            <person name="Kramer G.J."/>
            <person name="Nodwell J.R."/>
        </authorList>
    </citation>
    <scope>NUCLEOTIDE SEQUENCE [LARGE SCALE GENOMIC DNA]</scope>
    <source>
        <strain evidence="1 2">ATCC 34164</strain>
    </source>
</reference>
<dbReference type="AlphaFoldDB" id="A0A2H4SD70"/>